<dbReference type="Proteomes" id="UP001162060">
    <property type="component" value="Unassembled WGS sequence"/>
</dbReference>
<dbReference type="EMBL" id="CAKLBY020000104">
    <property type="protein sequence ID" value="CAK7926966.1"/>
    <property type="molecule type" value="Genomic_DNA"/>
</dbReference>
<protein>
    <submittedName>
        <fullName evidence="1">Uncharacterized protein</fullName>
    </submittedName>
</protein>
<proteinExistence type="predicted"/>
<sequence length="100" mass="11570">MWHGPFRVIEKCGEHAVRLEVQGAPYRLFPLVHVSKLKLAQIFPGRPAARLEVKETERVDFDKALLPEDSWENDLAEGEYEVDIIRDVRTGRKTRYGGEH</sequence>
<dbReference type="AlphaFoldDB" id="A0AAV1TYX7"/>
<evidence type="ECO:0000313" key="2">
    <source>
        <dbReference type="Proteomes" id="UP001162060"/>
    </source>
</evidence>
<reference evidence="1" key="1">
    <citation type="submission" date="2024-01" db="EMBL/GenBank/DDBJ databases">
        <authorList>
            <person name="Webb A."/>
        </authorList>
    </citation>
    <scope>NUCLEOTIDE SEQUENCE</scope>
    <source>
        <strain evidence="1">Pm1</strain>
    </source>
</reference>
<accession>A0AAV1TYX7</accession>
<comment type="caution">
    <text evidence="1">The sequence shown here is derived from an EMBL/GenBank/DDBJ whole genome shotgun (WGS) entry which is preliminary data.</text>
</comment>
<evidence type="ECO:0000313" key="1">
    <source>
        <dbReference type="EMBL" id="CAK7926966.1"/>
    </source>
</evidence>
<organism evidence="1 2">
    <name type="scientific">Peronospora matthiolae</name>
    <dbReference type="NCBI Taxonomy" id="2874970"/>
    <lineage>
        <taxon>Eukaryota</taxon>
        <taxon>Sar</taxon>
        <taxon>Stramenopiles</taxon>
        <taxon>Oomycota</taxon>
        <taxon>Peronosporomycetes</taxon>
        <taxon>Peronosporales</taxon>
        <taxon>Peronosporaceae</taxon>
        <taxon>Peronospora</taxon>
    </lineage>
</organism>
<name>A0AAV1TYX7_9STRA</name>
<gene>
    <name evidence="1" type="ORF">PM001_LOCUS12116</name>
</gene>